<protein>
    <recommendedName>
        <fullName evidence="3">Triacylglycerol lipase</fullName>
    </recommendedName>
</protein>
<dbReference type="RefSeq" id="WP_004263817.1">
    <property type="nucleotide sequence ID" value="NZ_ACDZ02000006.1"/>
</dbReference>
<dbReference type="EMBL" id="ACDZ02000006">
    <property type="protein sequence ID" value="EER68830.1"/>
    <property type="molecule type" value="Genomic_DNA"/>
</dbReference>
<sequence>MSKTDRVHKEIAESEYNSYVVGKEAKTNNYNKIGKTLDFNDNRSGNGEQIYALASDGSNALPNASLSERAKVKEITLLYRGSTNPLESVTGKAGEVGRDWGLNNTVLGLKIGTGQRGVTGQLEASADYLKEIMEKYPNAKINIYGHSLGSMDAQYALSSITDYSRINGAYIYNGPNIYSLLSYSQKVNVSALYDKIHNYVDSEDIVGLGYKEGEGAVGQVYKFVGLDKKTVPMLVGEKIAGPLGAMVGLAYGAFADQHLWGGYDFDADGNLIDRHGRRVKAWEKPEETAMLEKVSRSKEYLELLRKNKELTIDVNQDGKLDAKFSVDSLKATPLIPVGASGEIVINFPTLLILAGNLKALLNEIAQIKELLSISEQTNTDVESRKQSRTETLEQSIVRYLEQIELIKSIKKLDEFYSTLEDNKSKFEVLGEYNTYQFSRQFDWFGFSGFKHWCYQSGSAWDYSPTVKKLDKIKVSARKIAEGVKKTYYNEYSPQREAIITVSAKTDIARQGIATINSFKSNIAETFKGQGVRSKFDDGIAKPLGEVIRVEKTNMDAMEICIRSMRQSVIALADSHQANDTTIEQNWNTKQDVLGNYKVGKIPSDFNTFVEKSGLFDDLAVLKAFDKQVDDEANNLSSKMATSFTAYLTVAKDKSRNTYADLKETQASVVSLIPDFPTGIYYKEEKEEGEYDIHYYHTIEESIAVASAIKETEKLITELEKSYRDTIQTIDSAGGSLSTLKIELRNYLEDAIYNYSTLSEVIRAQRMIALVMNKINAQVISFSELVNQNKGKSIEALDSRMKELGVMTSHVSELISTCFGNK</sequence>
<gene>
    <name evidence="1" type="ORF">GEMHA0001_1403</name>
</gene>
<dbReference type="AlphaFoldDB" id="C5NV26"/>
<dbReference type="InterPro" id="IPR024499">
    <property type="entry name" value="Mbeg1-like"/>
</dbReference>
<dbReference type="Proteomes" id="UP000006004">
    <property type="component" value="Unassembled WGS sequence"/>
</dbReference>
<dbReference type="Gene3D" id="3.40.50.1820">
    <property type="entry name" value="alpha/beta hydrolase"/>
    <property type="match status" value="1"/>
</dbReference>
<dbReference type="SUPFAM" id="SSF53474">
    <property type="entry name" value="alpha/beta-Hydrolases"/>
    <property type="match status" value="1"/>
</dbReference>
<comment type="caution">
    <text evidence="1">The sequence shown here is derived from an EMBL/GenBank/DDBJ whole genome shotgun (WGS) entry which is preliminary data.</text>
</comment>
<proteinExistence type="predicted"/>
<evidence type="ECO:0000313" key="1">
    <source>
        <dbReference type="EMBL" id="EER68830.1"/>
    </source>
</evidence>
<dbReference type="GeneID" id="93288199"/>
<reference evidence="1" key="2">
    <citation type="submission" date="2009-06" db="EMBL/GenBank/DDBJ databases">
        <authorList>
            <person name="Sebastian Y."/>
            <person name="Madupu R."/>
            <person name="Durkin A.S."/>
            <person name="Torralba M."/>
            <person name="Methe B."/>
            <person name="Sutton G.G."/>
            <person name="Strausberg R.L."/>
            <person name="Nelson K.E."/>
        </authorList>
    </citation>
    <scope>NUCLEOTIDE SEQUENCE [LARGE SCALE GENOMIC DNA]</scope>
    <source>
        <strain evidence="1">ATCC 10379</strain>
    </source>
</reference>
<dbReference type="OrthoDB" id="2365336at2"/>
<dbReference type="InterPro" id="IPR029058">
    <property type="entry name" value="AB_hydrolase_fold"/>
</dbReference>
<dbReference type="eggNOG" id="ENOG5032SA1">
    <property type="taxonomic scope" value="Bacteria"/>
</dbReference>
<dbReference type="NCBIfam" id="NF047388">
    <property type="entry name" value="SA1320_fam"/>
    <property type="match status" value="1"/>
</dbReference>
<accession>C5NV26</accession>
<reference evidence="1" key="1">
    <citation type="submission" date="2009-01" db="EMBL/GenBank/DDBJ databases">
        <authorList>
            <person name="Fulton L."/>
            <person name="Clifton S."/>
            <person name="Chinwalla A.T."/>
            <person name="Mitreva M."/>
            <person name="Sodergren E."/>
            <person name="Weinstock G."/>
            <person name="Clifton S."/>
            <person name="Dooling D.J."/>
            <person name="Fulton B."/>
            <person name="Minx P."/>
            <person name="Pepin K.H."/>
            <person name="Johnson M."/>
            <person name="Bhonagiri V."/>
            <person name="Nash W.E."/>
            <person name="Mardis E.R."/>
            <person name="Wilson R.K."/>
        </authorList>
    </citation>
    <scope>NUCLEOTIDE SEQUENCE [LARGE SCALE GENOMIC DNA]</scope>
    <source>
        <strain evidence="1">ATCC 10379</strain>
    </source>
</reference>
<name>C5NV26_9BACL</name>
<organism evidence="1 2">
    <name type="scientific">Gemella haemolysans ATCC 10379</name>
    <dbReference type="NCBI Taxonomy" id="546270"/>
    <lineage>
        <taxon>Bacteria</taxon>
        <taxon>Bacillati</taxon>
        <taxon>Bacillota</taxon>
        <taxon>Bacilli</taxon>
        <taxon>Bacillales</taxon>
        <taxon>Gemellaceae</taxon>
        <taxon>Gemella</taxon>
    </lineage>
</organism>
<evidence type="ECO:0008006" key="3">
    <source>
        <dbReference type="Google" id="ProtNLM"/>
    </source>
</evidence>
<keyword evidence="2" id="KW-1185">Reference proteome</keyword>
<evidence type="ECO:0000313" key="2">
    <source>
        <dbReference type="Proteomes" id="UP000006004"/>
    </source>
</evidence>
<dbReference type="Pfam" id="PF11187">
    <property type="entry name" value="Mbeg1-like"/>
    <property type="match status" value="1"/>
</dbReference>